<protein>
    <submittedName>
        <fullName evidence="1">4147_t:CDS:1</fullName>
    </submittedName>
</protein>
<sequence>TLSEDIADDYFEYLKKKEELQRELERLKFGGLKENNDLAVEKEEDKAKAETNVGIINIQELITRLQDKKKQE</sequence>
<evidence type="ECO:0000313" key="2">
    <source>
        <dbReference type="Proteomes" id="UP000789405"/>
    </source>
</evidence>
<keyword evidence="2" id="KW-1185">Reference proteome</keyword>
<comment type="caution">
    <text evidence="1">The sequence shown here is derived from an EMBL/GenBank/DDBJ whole genome shotgun (WGS) entry which is preliminary data.</text>
</comment>
<proteinExistence type="predicted"/>
<evidence type="ECO:0000313" key="1">
    <source>
        <dbReference type="EMBL" id="CAG8529780.1"/>
    </source>
</evidence>
<name>A0A9N9FEA9_9GLOM</name>
<reference evidence="1" key="1">
    <citation type="submission" date="2021-06" db="EMBL/GenBank/DDBJ databases">
        <authorList>
            <person name="Kallberg Y."/>
            <person name="Tangrot J."/>
            <person name="Rosling A."/>
        </authorList>
    </citation>
    <scope>NUCLEOTIDE SEQUENCE</scope>
    <source>
        <strain evidence="1">MA453B</strain>
    </source>
</reference>
<dbReference type="AlphaFoldDB" id="A0A9N9FEA9"/>
<organism evidence="1 2">
    <name type="scientific">Dentiscutata erythropus</name>
    <dbReference type="NCBI Taxonomy" id="1348616"/>
    <lineage>
        <taxon>Eukaryota</taxon>
        <taxon>Fungi</taxon>
        <taxon>Fungi incertae sedis</taxon>
        <taxon>Mucoromycota</taxon>
        <taxon>Glomeromycotina</taxon>
        <taxon>Glomeromycetes</taxon>
        <taxon>Diversisporales</taxon>
        <taxon>Gigasporaceae</taxon>
        <taxon>Dentiscutata</taxon>
    </lineage>
</organism>
<accession>A0A9N9FEA9</accession>
<dbReference type="EMBL" id="CAJVPY010001626">
    <property type="protein sequence ID" value="CAG8529780.1"/>
    <property type="molecule type" value="Genomic_DNA"/>
</dbReference>
<feature type="non-terminal residue" evidence="1">
    <location>
        <position position="1"/>
    </location>
</feature>
<gene>
    <name evidence="1" type="ORF">DERYTH_LOCUS4286</name>
</gene>
<dbReference type="Proteomes" id="UP000789405">
    <property type="component" value="Unassembled WGS sequence"/>
</dbReference>